<comment type="similarity">
    <text evidence="1">Belongs to the class-II aminoacyl-tRNA synthetase family.</text>
</comment>
<keyword evidence="4" id="KW-0436">Ligase</keyword>
<dbReference type="Pfam" id="PF01411">
    <property type="entry name" value="tRNA-synt_2c"/>
    <property type="match status" value="1"/>
</dbReference>
<dbReference type="NCBIfam" id="NF002436">
    <property type="entry name" value="PRK01584.1"/>
    <property type="match status" value="1"/>
</dbReference>
<evidence type="ECO:0000256" key="4">
    <source>
        <dbReference type="ARBA" id="ARBA00022598"/>
    </source>
</evidence>
<keyword evidence="5" id="KW-0547">Nucleotide-binding</keyword>
<comment type="caution">
    <text evidence="11">The sequence shown here is derived from an EMBL/GenBank/DDBJ whole genome shotgun (WGS) entry which is preliminary data.</text>
</comment>
<evidence type="ECO:0000256" key="5">
    <source>
        <dbReference type="ARBA" id="ARBA00022741"/>
    </source>
</evidence>
<dbReference type="InterPro" id="IPR018164">
    <property type="entry name" value="Ala-tRNA-synth_IIc_N"/>
</dbReference>
<evidence type="ECO:0000256" key="9">
    <source>
        <dbReference type="ARBA" id="ARBA00023146"/>
    </source>
</evidence>
<dbReference type="GO" id="GO:0000049">
    <property type="term" value="F:tRNA binding"/>
    <property type="evidence" value="ECO:0007669"/>
    <property type="project" value="UniProtKB-KW"/>
</dbReference>
<dbReference type="PRINTS" id="PR00980">
    <property type="entry name" value="TRNASYNTHALA"/>
</dbReference>
<dbReference type="FunFam" id="3.30.980.10:FF:000004">
    <property type="entry name" value="Alanine--tRNA ligase, cytoplasmic"/>
    <property type="match status" value="1"/>
</dbReference>
<dbReference type="Pfam" id="PF07973">
    <property type="entry name" value="tRNA_SAD"/>
    <property type="match status" value="1"/>
</dbReference>
<feature type="domain" description="Alanyl-transfer RNA synthetases family profile" evidence="10">
    <location>
        <begin position="1"/>
        <end position="614"/>
    </location>
</feature>
<dbReference type="InterPro" id="IPR002318">
    <property type="entry name" value="Ala-tRNA-lgiase_IIc"/>
</dbReference>
<dbReference type="InterPro" id="IPR018162">
    <property type="entry name" value="Ala-tRNA-ligase_IIc_anticod-bd"/>
</dbReference>
<dbReference type="CDD" id="cd00673">
    <property type="entry name" value="AlaRS_core"/>
    <property type="match status" value="1"/>
</dbReference>
<evidence type="ECO:0000256" key="1">
    <source>
        <dbReference type="ARBA" id="ARBA00008226"/>
    </source>
</evidence>
<gene>
    <name evidence="11" type="ORF">A2415_04070</name>
</gene>
<dbReference type="InterPro" id="IPR050058">
    <property type="entry name" value="Ala-tRNA_ligase"/>
</dbReference>
<proteinExistence type="inferred from homology"/>
<dbReference type="SUPFAM" id="SSF55681">
    <property type="entry name" value="Class II aaRS and biotin synthetases"/>
    <property type="match status" value="1"/>
</dbReference>
<dbReference type="GO" id="GO:0002161">
    <property type="term" value="F:aminoacyl-tRNA deacylase activity"/>
    <property type="evidence" value="ECO:0007669"/>
    <property type="project" value="TreeGrafter"/>
</dbReference>
<evidence type="ECO:0000313" key="11">
    <source>
        <dbReference type="EMBL" id="OGC68949.1"/>
    </source>
</evidence>
<dbReference type="Gene3D" id="3.30.54.20">
    <property type="match status" value="1"/>
</dbReference>
<dbReference type="GO" id="GO:0006419">
    <property type="term" value="P:alanyl-tRNA aminoacylation"/>
    <property type="evidence" value="ECO:0007669"/>
    <property type="project" value="InterPro"/>
</dbReference>
<keyword evidence="6" id="KW-0067">ATP-binding</keyword>
<organism evidence="11 12">
    <name type="scientific">candidate division WWE3 bacterium RIFOXYC1_FULL_39_7</name>
    <dbReference type="NCBI Taxonomy" id="1802643"/>
    <lineage>
        <taxon>Bacteria</taxon>
        <taxon>Katanobacteria</taxon>
    </lineage>
</organism>
<dbReference type="AlphaFoldDB" id="A0A1F4WHU6"/>
<evidence type="ECO:0000313" key="12">
    <source>
        <dbReference type="Proteomes" id="UP000179113"/>
    </source>
</evidence>
<accession>A0A1F4WHU6</accession>
<dbReference type="InterPro" id="IPR018163">
    <property type="entry name" value="Thr/Ala-tRNA-synth_IIc_edit"/>
</dbReference>
<dbReference type="PROSITE" id="PS50860">
    <property type="entry name" value="AA_TRNA_LIGASE_II_ALA"/>
    <property type="match status" value="1"/>
</dbReference>
<keyword evidence="7" id="KW-0694">RNA-binding</keyword>
<dbReference type="InterPro" id="IPR012947">
    <property type="entry name" value="tRNA_SAD"/>
</dbReference>
<evidence type="ECO:0000259" key="10">
    <source>
        <dbReference type="PROSITE" id="PS50860"/>
    </source>
</evidence>
<evidence type="ECO:0000256" key="8">
    <source>
        <dbReference type="ARBA" id="ARBA00022917"/>
    </source>
</evidence>
<dbReference type="EC" id="6.1.1.7" evidence="2"/>
<dbReference type="Proteomes" id="UP000179113">
    <property type="component" value="Unassembled WGS sequence"/>
</dbReference>
<protein>
    <recommendedName>
        <fullName evidence="2">alanine--tRNA ligase</fullName>
        <ecNumber evidence="2">6.1.1.7</ecNumber>
    </recommendedName>
</protein>
<dbReference type="Gene3D" id="3.30.980.10">
    <property type="entry name" value="Threonyl-trna Synthetase, Chain A, domain 2"/>
    <property type="match status" value="1"/>
</dbReference>
<dbReference type="SUPFAM" id="SSF55186">
    <property type="entry name" value="ThrRS/AlaRS common domain"/>
    <property type="match status" value="1"/>
</dbReference>
<dbReference type="PANTHER" id="PTHR11777">
    <property type="entry name" value="ALANYL-TRNA SYNTHETASE"/>
    <property type="match status" value="1"/>
</dbReference>
<reference evidence="11 12" key="1">
    <citation type="journal article" date="2016" name="Nat. Commun.">
        <title>Thousands of microbial genomes shed light on interconnected biogeochemical processes in an aquifer system.</title>
        <authorList>
            <person name="Anantharaman K."/>
            <person name="Brown C.T."/>
            <person name="Hug L.A."/>
            <person name="Sharon I."/>
            <person name="Castelle C.J."/>
            <person name="Probst A.J."/>
            <person name="Thomas B.C."/>
            <person name="Singh A."/>
            <person name="Wilkins M.J."/>
            <person name="Karaoz U."/>
            <person name="Brodie E.L."/>
            <person name="Williams K.H."/>
            <person name="Hubbard S.S."/>
            <person name="Banfield J.F."/>
        </authorList>
    </citation>
    <scope>NUCLEOTIDE SEQUENCE [LARGE SCALE GENOMIC DNA]</scope>
</reference>
<dbReference type="GO" id="GO:0004813">
    <property type="term" value="F:alanine-tRNA ligase activity"/>
    <property type="evidence" value="ECO:0007669"/>
    <property type="project" value="UniProtKB-EC"/>
</dbReference>
<dbReference type="GO" id="GO:0005524">
    <property type="term" value="F:ATP binding"/>
    <property type="evidence" value="ECO:0007669"/>
    <property type="project" value="UniProtKB-KW"/>
</dbReference>
<dbReference type="InterPro" id="IPR045864">
    <property type="entry name" value="aa-tRNA-synth_II/BPL/LPL"/>
</dbReference>
<name>A0A1F4WHU6_UNCKA</name>
<dbReference type="EMBL" id="MEWA01000029">
    <property type="protein sequence ID" value="OGC68949.1"/>
    <property type="molecule type" value="Genomic_DNA"/>
</dbReference>
<dbReference type="SMART" id="SM00863">
    <property type="entry name" value="tRNA_SAD"/>
    <property type="match status" value="1"/>
</dbReference>
<evidence type="ECO:0000256" key="7">
    <source>
        <dbReference type="ARBA" id="ARBA00022884"/>
    </source>
</evidence>
<sequence>MTTQQILEKYLAFYKNKDHKQVPNVSLIPEGDATLLFVNSGMFPLVPYLSGEPHPLGKRLVNVQRACRFATDLDEVGDRTHTVAFHMIGNWSLGDYFKNEQLPWAYEFLVEVVGLDPHKLIATVFQGDVDAPKDEEAIRILQDIFKKYGIEAKEGVRIFPRPKEDNWWQRGDAVGELGGPDSEVHYYLGEGSPEGKDPIVNEDEFIEIGNSVFMQYRKTETGWEELPQKNVDFGGGLERIAMVVQGKNDIFETDSFWPIIEKAQEVTGKKYHENEEITVAMRVLADHMRASVLLAMDGVRPSNKDQGYVLRRLIRRMVRAGRKLGFEKDLSVKLVGVVTETMSWLYPELTAKKDEIQNIFEMEEVKFLKTLVKGSSEVEKKLVEYGDVGGAAKKLLTTDDAVQIAFDVFQSQGYPVEFFLEDLKDRGINLDLADFDEKFPKKFEQHKEQSRSGSEQKFKGGLADNSETVVKYHTTTHLLQRALKNILGDHVRQIGSNITGERLRFDFVHNKKLTEEEISRVEKFISESVAQKYPVNYVMMPKAEAVKSGALYLVGETYPDEVKVYYIGESLERALSKELCGGPHVTNTSELGEVEIYKQETLGDGKQRVYARFK</sequence>
<dbReference type="Gene3D" id="3.30.930.10">
    <property type="entry name" value="Bira Bifunctional Protein, Domain 2"/>
    <property type="match status" value="1"/>
</dbReference>
<evidence type="ECO:0000256" key="2">
    <source>
        <dbReference type="ARBA" id="ARBA00013168"/>
    </source>
</evidence>
<keyword evidence="3" id="KW-0820">tRNA-binding</keyword>
<dbReference type="GO" id="GO:0005737">
    <property type="term" value="C:cytoplasm"/>
    <property type="evidence" value="ECO:0007669"/>
    <property type="project" value="InterPro"/>
</dbReference>
<dbReference type="PANTHER" id="PTHR11777:SF9">
    <property type="entry name" value="ALANINE--TRNA LIGASE, CYTOPLASMIC"/>
    <property type="match status" value="1"/>
</dbReference>
<dbReference type="SUPFAM" id="SSF101353">
    <property type="entry name" value="Putative anticodon-binding domain of alanyl-tRNA synthetase (AlaRS)"/>
    <property type="match status" value="1"/>
</dbReference>
<dbReference type="InterPro" id="IPR018165">
    <property type="entry name" value="Ala-tRNA-synth_IIc_core"/>
</dbReference>
<evidence type="ECO:0000256" key="3">
    <source>
        <dbReference type="ARBA" id="ARBA00022555"/>
    </source>
</evidence>
<evidence type="ECO:0000256" key="6">
    <source>
        <dbReference type="ARBA" id="ARBA00022840"/>
    </source>
</evidence>
<keyword evidence="8" id="KW-0648">Protein biosynthesis</keyword>
<keyword evidence="9" id="KW-0030">Aminoacyl-tRNA synthetase</keyword>